<evidence type="ECO:0000256" key="8">
    <source>
        <dbReference type="ARBA" id="ARBA00022722"/>
    </source>
</evidence>
<comment type="similarity">
    <text evidence="1 17">Belongs to the DNA polymerase type-A family.</text>
</comment>
<dbReference type="FunFam" id="1.10.150.20:FF:000002">
    <property type="entry name" value="DNA polymerase I"/>
    <property type="match status" value="1"/>
</dbReference>
<dbReference type="Gene3D" id="1.10.150.20">
    <property type="entry name" value="5' to 3' exonuclease, C-terminal subdomain"/>
    <property type="match status" value="2"/>
</dbReference>
<keyword evidence="9 17" id="KW-0227">DNA damage</keyword>
<evidence type="ECO:0000256" key="5">
    <source>
        <dbReference type="ARBA" id="ARBA00022679"/>
    </source>
</evidence>
<dbReference type="PROSITE" id="PS00447">
    <property type="entry name" value="DNA_POLYMERASE_A"/>
    <property type="match status" value="1"/>
</dbReference>
<dbReference type="InterPro" id="IPR036397">
    <property type="entry name" value="RNaseH_sf"/>
</dbReference>
<evidence type="ECO:0000256" key="15">
    <source>
        <dbReference type="ARBA" id="ARBA00049244"/>
    </source>
</evidence>
<keyword evidence="10" id="KW-0378">Hydrolase</keyword>
<evidence type="ECO:0000256" key="1">
    <source>
        <dbReference type="ARBA" id="ARBA00007705"/>
    </source>
</evidence>
<keyword evidence="13 17" id="KW-0238">DNA-binding</keyword>
<dbReference type="InterPro" id="IPR012337">
    <property type="entry name" value="RNaseH-like_sf"/>
</dbReference>
<evidence type="ECO:0000259" key="20">
    <source>
        <dbReference type="SMART" id="SM00475"/>
    </source>
</evidence>
<feature type="domain" description="3'-5' exonuclease" evidence="19">
    <location>
        <begin position="306"/>
        <end position="481"/>
    </location>
</feature>
<dbReference type="InterPro" id="IPR043502">
    <property type="entry name" value="DNA/RNA_pol_sf"/>
</dbReference>
<dbReference type="SUPFAM" id="SSF47807">
    <property type="entry name" value="5' to 3' exonuclease, C-terminal subdomain"/>
    <property type="match status" value="1"/>
</dbReference>
<accession>A0A089QGX9</accession>
<evidence type="ECO:0000313" key="24">
    <source>
        <dbReference type="Proteomes" id="UP000029488"/>
    </source>
</evidence>
<dbReference type="SUPFAM" id="SSF88723">
    <property type="entry name" value="PIN domain-like"/>
    <property type="match status" value="1"/>
</dbReference>
<dbReference type="RefSeq" id="WP_044004683.1">
    <property type="nucleotide sequence ID" value="NZ_CP007646.1"/>
</dbReference>
<dbReference type="EMBL" id="CP020858">
    <property type="protein sequence ID" value="ARU19694.1"/>
    <property type="molecule type" value="Genomic_DNA"/>
</dbReference>
<dbReference type="GO" id="GO:0006302">
    <property type="term" value="P:double-strand break repair"/>
    <property type="evidence" value="ECO:0007669"/>
    <property type="project" value="TreeGrafter"/>
</dbReference>
<evidence type="ECO:0000256" key="16">
    <source>
        <dbReference type="NCBIfam" id="TIGR00593"/>
    </source>
</evidence>
<gene>
    <name evidence="17 22" type="primary">polA</name>
    <name evidence="23" type="ORF">B7R82_06695</name>
    <name evidence="22" type="ORF">LSJ_0533</name>
</gene>
<keyword evidence="8" id="KW-0540">Nuclease</keyword>
<dbReference type="Gene3D" id="1.20.1060.10">
    <property type="entry name" value="Taq DNA Polymerase, Chain T, domain 4"/>
    <property type="match status" value="1"/>
</dbReference>
<dbReference type="Proteomes" id="UP000195378">
    <property type="component" value="Chromosome"/>
</dbReference>
<evidence type="ECO:0000256" key="14">
    <source>
        <dbReference type="ARBA" id="ARBA00023204"/>
    </source>
</evidence>
<dbReference type="NCBIfam" id="TIGR00593">
    <property type="entry name" value="pola"/>
    <property type="match status" value="1"/>
</dbReference>
<dbReference type="FunFam" id="1.10.150.20:FF:000003">
    <property type="entry name" value="DNA polymerase I"/>
    <property type="match status" value="1"/>
</dbReference>
<evidence type="ECO:0000256" key="11">
    <source>
        <dbReference type="ARBA" id="ARBA00022839"/>
    </source>
</evidence>
<dbReference type="PANTHER" id="PTHR10133:SF27">
    <property type="entry name" value="DNA POLYMERASE NU"/>
    <property type="match status" value="1"/>
</dbReference>
<dbReference type="CDD" id="cd08637">
    <property type="entry name" value="DNA_pol_A_pol_I_C"/>
    <property type="match status" value="1"/>
</dbReference>
<keyword evidence="11" id="KW-0269">Exonuclease</keyword>
<name>A0A089QGX9_9LACO</name>
<dbReference type="CDD" id="cd09859">
    <property type="entry name" value="PIN_53EXO"/>
    <property type="match status" value="1"/>
</dbReference>
<evidence type="ECO:0000256" key="18">
    <source>
        <dbReference type="SAM" id="Coils"/>
    </source>
</evidence>
<proteinExistence type="inferred from homology"/>
<evidence type="ECO:0000256" key="10">
    <source>
        <dbReference type="ARBA" id="ARBA00022801"/>
    </source>
</evidence>
<dbReference type="SMART" id="SM00475">
    <property type="entry name" value="53EXOc"/>
    <property type="match status" value="1"/>
</dbReference>
<dbReference type="NCBIfam" id="NF004397">
    <property type="entry name" value="PRK05755.1"/>
    <property type="match status" value="1"/>
</dbReference>
<evidence type="ECO:0000256" key="17">
    <source>
        <dbReference type="RuleBase" id="RU004460"/>
    </source>
</evidence>
<reference evidence="23 25" key="2">
    <citation type="submission" date="2017-04" db="EMBL/GenBank/DDBJ databases">
        <title>Complete genome sequence of Lactobacillus salivarius ZLS006, a probiotic strain isolated from healthy piglet.</title>
        <authorList>
            <person name="Zhang D."/>
        </authorList>
    </citation>
    <scope>NUCLEOTIDE SEQUENCE [LARGE SCALE GENOMIC DNA]</scope>
    <source>
        <strain evidence="23 25">ZLS006</strain>
    </source>
</reference>
<evidence type="ECO:0000256" key="3">
    <source>
        <dbReference type="ARBA" id="ARBA00012417"/>
    </source>
</evidence>
<sequence length="892" mass="101631">MVEEKNKLLLIDGNSVTFRAFFALHNSLSRFVNHEGLHTNAIYGFKNMLDSILTKVNPTHILVAFDAGKTTFRTEKFTDYKGGRAKTPSELSEQFPEIKNLLEGYGIKTYELKNYEADDIIGTLAAKAEKKNYDVVIVTGDRDLTQLTTDKTTVAVTVKGVSEIEEYTPSHVEEKIGLIPEQIVDMKALVGDTSDNYPGVTKIGEKTAIKLLKQYGTLDGIYKNIDEMKKSKMKENLIREQEIAYLCQDLAEIRKDAPVEISLEETEWTGKDIEKLVTLYQKLDFRKFLSQLKDESSEQLDIFESKSNIEFTELTEENLDDINVSDNDEIVFNLEIDGENYHTAEIIGFSIKIGDKYLVSDDIDLLKKKQIKNLLESDEVEVDLFDGKRQYVGLNRLGVTLSKINFDLLLVSYLLDNSENSNDLGLLAQQHEYYDVESDEQIYGKGAKHAVPEDKEVLFEHLVRKVKAINNLKEKLFNELEENQQLDLYTKIERPLSIVLANMEIAGVKVDSNRLETMQSELKERLSELEQEIYNEAGEEFNLNSPKQLGVILFEKLKLPVIKKTKTGYSTAVGVLEQLRGMSPIVDNILQYRQLAKIQSTYIEGLLKVVSKTDGKAHTRYTQTLTSTGRLSSVDPNLQNIPVRLEEGRKIRQAFVPSHPGWEIFSSDYSQIELRVLAHISKDKNMQEAFKEGMDIHASTAMRIFNVDSPDEVTPNMRRQAKAVNFGIVYGISDYGLSQNIGISRKQAKQFIDTYLDTFSGVKDYMEKIVEFAKENGYVETIFNRRRYLPDIKSRNFNLRSFAERTAMNSPIQGSAADIIKVAMINMQEMLKEKNLQAKMLLQVHDELIFEAPTEEIPLLEDMVPKVMDSAVKLDVPLKVESKHGQTWFDTK</sequence>
<dbReference type="Pfam" id="PF00476">
    <property type="entry name" value="DNA_pol_A"/>
    <property type="match status" value="1"/>
</dbReference>
<dbReference type="InterPro" id="IPR036279">
    <property type="entry name" value="5-3_exonuclease_C_sf"/>
</dbReference>
<dbReference type="PRINTS" id="PR00868">
    <property type="entry name" value="DNAPOLI"/>
</dbReference>
<dbReference type="InterPro" id="IPR008918">
    <property type="entry name" value="HhH2"/>
</dbReference>
<dbReference type="GO" id="GO:0003677">
    <property type="term" value="F:DNA binding"/>
    <property type="evidence" value="ECO:0007669"/>
    <property type="project" value="UniProtKB-UniRule"/>
</dbReference>
<dbReference type="InterPro" id="IPR002562">
    <property type="entry name" value="3'-5'_exonuclease_dom"/>
</dbReference>
<dbReference type="SMART" id="SM00482">
    <property type="entry name" value="POLAc"/>
    <property type="match status" value="1"/>
</dbReference>
<dbReference type="SMART" id="SM00279">
    <property type="entry name" value="HhH2"/>
    <property type="match status" value="1"/>
</dbReference>
<dbReference type="EMBL" id="CP007646">
    <property type="protein sequence ID" value="AIR10231.1"/>
    <property type="molecule type" value="Genomic_DNA"/>
</dbReference>
<dbReference type="InterPro" id="IPR002298">
    <property type="entry name" value="DNA_polymerase_A"/>
</dbReference>
<evidence type="ECO:0000256" key="12">
    <source>
        <dbReference type="ARBA" id="ARBA00022932"/>
    </source>
</evidence>
<evidence type="ECO:0000256" key="9">
    <source>
        <dbReference type="ARBA" id="ARBA00022763"/>
    </source>
</evidence>
<dbReference type="AlphaFoldDB" id="A0A089QGX9"/>
<feature type="domain" description="5'-3' exonuclease" evidence="20">
    <location>
        <begin position="6"/>
        <end position="269"/>
    </location>
</feature>
<protein>
    <recommendedName>
        <fullName evidence="4 16">DNA polymerase I</fullName>
        <ecNumber evidence="3 16">2.7.7.7</ecNumber>
    </recommendedName>
</protein>
<comment type="subunit">
    <text evidence="2 17">Single-chain monomer with multiple functions.</text>
</comment>
<keyword evidence="5 17" id="KW-0808">Transferase</keyword>
<dbReference type="InterPro" id="IPR054690">
    <property type="entry name" value="DNA_polI_exonuclease"/>
</dbReference>
<reference evidence="22 24" key="1">
    <citation type="journal article" date="2014" name="BMC Genomics">
        <title>Unusual genome complexity in Lactobacillus salivarius JCM1046.</title>
        <authorList>
            <person name="Raftis E.J."/>
            <person name="Forde B.M."/>
            <person name="Claesson M.J."/>
            <person name="O'Toole P.W."/>
        </authorList>
    </citation>
    <scope>NUCLEOTIDE SEQUENCE [LARGE SCALE GENOMIC DNA]</scope>
    <source>
        <strain evidence="22 24">JCM1046</strain>
    </source>
</reference>
<dbReference type="InterPro" id="IPR019760">
    <property type="entry name" value="DNA-dir_DNA_pol_A_CS"/>
</dbReference>
<dbReference type="CDD" id="cd09898">
    <property type="entry name" value="H3TH_53EXO"/>
    <property type="match status" value="1"/>
</dbReference>
<dbReference type="Pfam" id="PF22619">
    <property type="entry name" value="DNA_polI_exo1"/>
    <property type="match status" value="1"/>
</dbReference>
<dbReference type="SUPFAM" id="SSF53098">
    <property type="entry name" value="Ribonuclease H-like"/>
    <property type="match status" value="1"/>
</dbReference>
<feature type="domain" description="DNA-directed DNA polymerase family A palm" evidence="21">
    <location>
        <begin position="648"/>
        <end position="856"/>
    </location>
</feature>
<dbReference type="InterPro" id="IPR020046">
    <property type="entry name" value="5-3_exonucl_a-hlix_arch_N"/>
</dbReference>
<dbReference type="PANTHER" id="PTHR10133">
    <property type="entry name" value="DNA POLYMERASE I"/>
    <property type="match status" value="1"/>
</dbReference>
<evidence type="ECO:0000256" key="4">
    <source>
        <dbReference type="ARBA" id="ARBA00020311"/>
    </source>
</evidence>
<evidence type="ECO:0000313" key="25">
    <source>
        <dbReference type="Proteomes" id="UP000195378"/>
    </source>
</evidence>
<evidence type="ECO:0000313" key="22">
    <source>
        <dbReference type="EMBL" id="AIR10231.1"/>
    </source>
</evidence>
<dbReference type="GO" id="GO:0006261">
    <property type="term" value="P:DNA-templated DNA replication"/>
    <property type="evidence" value="ECO:0007669"/>
    <property type="project" value="UniProtKB-UniRule"/>
</dbReference>
<keyword evidence="18" id="KW-0175">Coiled coil</keyword>
<evidence type="ECO:0000313" key="23">
    <source>
        <dbReference type="EMBL" id="ARU19694.1"/>
    </source>
</evidence>
<dbReference type="EC" id="2.7.7.7" evidence="3 16"/>
<dbReference type="KEGG" id="lsj:LSJ_0533"/>
<keyword evidence="6 17" id="KW-0548">Nucleotidyltransferase</keyword>
<dbReference type="CDD" id="cd06140">
    <property type="entry name" value="DNA_polA_I_Bacillus_like_exo"/>
    <property type="match status" value="1"/>
</dbReference>
<evidence type="ECO:0000256" key="13">
    <source>
        <dbReference type="ARBA" id="ARBA00023125"/>
    </source>
</evidence>
<evidence type="ECO:0000256" key="6">
    <source>
        <dbReference type="ARBA" id="ARBA00022695"/>
    </source>
</evidence>
<dbReference type="Gene3D" id="3.40.50.1010">
    <property type="entry name" value="5'-nuclease"/>
    <property type="match status" value="1"/>
</dbReference>
<dbReference type="Pfam" id="PF02739">
    <property type="entry name" value="5_3_exonuc_N"/>
    <property type="match status" value="1"/>
</dbReference>
<dbReference type="GO" id="GO:0003887">
    <property type="term" value="F:DNA-directed DNA polymerase activity"/>
    <property type="evidence" value="ECO:0007669"/>
    <property type="project" value="UniProtKB-UniRule"/>
</dbReference>
<dbReference type="InterPro" id="IPR002421">
    <property type="entry name" value="5-3_exonuclease"/>
</dbReference>
<dbReference type="GO" id="GO:0008408">
    <property type="term" value="F:3'-5' exonuclease activity"/>
    <property type="evidence" value="ECO:0007669"/>
    <property type="project" value="InterPro"/>
</dbReference>
<dbReference type="FunFam" id="1.20.1060.10:FF:000001">
    <property type="entry name" value="DNA polymerase I"/>
    <property type="match status" value="1"/>
</dbReference>
<comment type="catalytic activity">
    <reaction evidence="15 17">
        <text>DNA(n) + a 2'-deoxyribonucleoside 5'-triphosphate = DNA(n+1) + diphosphate</text>
        <dbReference type="Rhea" id="RHEA:22508"/>
        <dbReference type="Rhea" id="RHEA-COMP:17339"/>
        <dbReference type="Rhea" id="RHEA-COMP:17340"/>
        <dbReference type="ChEBI" id="CHEBI:33019"/>
        <dbReference type="ChEBI" id="CHEBI:61560"/>
        <dbReference type="ChEBI" id="CHEBI:173112"/>
        <dbReference type="EC" id="2.7.7.7"/>
    </reaction>
</comment>
<dbReference type="InterPro" id="IPR029060">
    <property type="entry name" value="PIN-like_dom_sf"/>
</dbReference>
<dbReference type="SMART" id="SM00474">
    <property type="entry name" value="35EXOc"/>
    <property type="match status" value="1"/>
</dbReference>
<dbReference type="SUPFAM" id="SSF56672">
    <property type="entry name" value="DNA/RNA polymerases"/>
    <property type="match status" value="1"/>
</dbReference>
<dbReference type="FunFam" id="3.40.50.1010:FF:000001">
    <property type="entry name" value="DNA polymerase I"/>
    <property type="match status" value="1"/>
</dbReference>
<evidence type="ECO:0000259" key="19">
    <source>
        <dbReference type="SMART" id="SM00474"/>
    </source>
</evidence>
<keyword evidence="14 17" id="KW-0234">DNA repair</keyword>
<dbReference type="GO" id="GO:0008409">
    <property type="term" value="F:5'-3' exonuclease activity"/>
    <property type="evidence" value="ECO:0007669"/>
    <property type="project" value="InterPro"/>
</dbReference>
<evidence type="ECO:0000259" key="21">
    <source>
        <dbReference type="SMART" id="SM00482"/>
    </source>
</evidence>
<evidence type="ECO:0000256" key="2">
    <source>
        <dbReference type="ARBA" id="ARBA00011541"/>
    </source>
</evidence>
<dbReference type="Proteomes" id="UP000029488">
    <property type="component" value="Chromosome"/>
</dbReference>
<keyword evidence="12 17" id="KW-0239">DNA-directed DNA polymerase</keyword>
<dbReference type="Pfam" id="PF01367">
    <property type="entry name" value="5_3_exonuc"/>
    <property type="match status" value="1"/>
</dbReference>
<dbReference type="InterPro" id="IPR018320">
    <property type="entry name" value="DNA_polymerase_1"/>
</dbReference>
<dbReference type="InterPro" id="IPR020045">
    <property type="entry name" value="DNA_polI_H3TH"/>
</dbReference>
<organism evidence="22 24">
    <name type="scientific">Ligilactobacillus salivarius</name>
    <dbReference type="NCBI Taxonomy" id="1624"/>
    <lineage>
        <taxon>Bacteria</taxon>
        <taxon>Bacillati</taxon>
        <taxon>Bacillota</taxon>
        <taxon>Bacilli</taxon>
        <taxon>Lactobacillales</taxon>
        <taxon>Lactobacillaceae</taxon>
        <taxon>Ligilactobacillus</taxon>
    </lineage>
</organism>
<dbReference type="Gene3D" id="3.30.420.10">
    <property type="entry name" value="Ribonuclease H-like superfamily/Ribonuclease H"/>
    <property type="match status" value="1"/>
</dbReference>
<evidence type="ECO:0000256" key="7">
    <source>
        <dbReference type="ARBA" id="ARBA00022705"/>
    </source>
</evidence>
<keyword evidence="7 17" id="KW-0235">DNA replication</keyword>
<feature type="coiled-coil region" evidence="18">
    <location>
        <begin position="512"/>
        <end position="539"/>
    </location>
</feature>
<dbReference type="InterPro" id="IPR001098">
    <property type="entry name" value="DNA-dir_DNA_pol_A_palm_dom"/>
</dbReference>
<dbReference type="Gene3D" id="3.30.70.370">
    <property type="match status" value="1"/>
</dbReference>